<dbReference type="GO" id="GO:0006355">
    <property type="term" value="P:regulation of DNA-templated transcription"/>
    <property type="evidence" value="ECO:0007669"/>
    <property type="project" value="TreeGrafter"/>
</dbReference>
<evidence type="ECO:0000256" key="5">
    <source>
        <dbReference type="ARBA" id="ARBA00023242"/>
    </source>
</evidence>
<evidence type="ECO:0000256" key="7">
    <source>
        <dbReference type="SAM" id="Phobius"/>
    </source>
</evidence>
<keyword evidence="3" id="KW-0863">Zinc-finger</keyword>
<comment type="subcellular location">
    <subcellularLocation>
        <location evidence="1">Nucleus</location>
    </subcellularLocation>
</comment>
<dbReference type="EMBL" id="JAMSHJ010000007">
    <property type="protein sequence ID" value="KAI5389442.1"/>
    <property type="molecule type" value="Genomic_DNA"/>
</dbReference>
<protein>
    <submittedName>
        <fullName evidence="8">Uncharacterized protein</fullName>
    </submittedName>
</protein>
<dbReference type="Gramene" id="Psat07G0491800-T1">
    <property type="protein sequence ID" value="KAI5389442.1"/>
    <property type="gene ID" value="KIW84_074918"/>
</dbReference>
<dbReference type="GO" id="GO:0005634">
    <property type="term" value="C:nucleus"/>
    <property type="evidence" value="ECO:0007669"/>
    <property type="project" value="UniProtKB-SubCell"/>
</dbReference>
<gene>
    <name evidence="8" type="ORF">KIW84_074918</name>
</gene>
<keyword evidence="7" id="KW-0472">Membrane</keyword>
<evidence type="ECO:0000256" key="3">
    <source>
        <dbReference type="ARBA" id="ARBA00022771"/>
    </source>
</evidence>
<evidence type="ECO:0000256" key="6">
    <source>
        <dbReference type="SAM" id="MobiDB-lite"/>
    </source>
</evidence>
<keyword evidence="4" id="KW-0862">Zinc</keyword>
<dbReference type="AlphaFoldDB" id="A0A9D4VTJ2"/>
<dbReference type="GO" id="GO:0003677">
    <property type="term" value="F:DNA binding"/>
    <property type="evidence" value="ECO:0007669"/>
    <property type="project" value="TreeGrafter"/>
</dbReference>
<feature type="compositionally biased region" description="Polar residues" evidence="6">
    <location>
        <begin position="283"/>
        <end position="292"/>
    </location>
</feature>
<dbReference type="PANTHER" id="PTHR23215:SF0">
    <property type="entry name" value="BUB3-INTERACTING AND GLEBS MOTIF-CONTAINING PROTEIN ZNF207"/>
    <property type="match status" value="1"/>
</dbReference>
<evidence type="ECO:0000256" key="1">
    <source>
        <dbReference type="ARBA" id="ARBA00004123"/>
    </source>
</evidence>
<evidence type="ECO:0000313" key="9">
    <source>
        <dbReference type="Proteomes" id="UP001058974"/>
    </source>
</evidence>
<accession>A0A9D4VTJ2</accession>
<keyword evidence="7" id="KW-1133">Transmembrane helix</keyword>
<feature type="transmembrane region" description="Helical" evidence="7">
    <location>
        <begin position="102"/>
        <end position="123"/>
    </location>
</feature>
<dbReference type="PANTHER" id="PTHR23215">
    <property type="entry name" value="ZINC FINGER PROTEIN 207"/>
    <property type="match status" value="1"/>
</dbReference>
<comment type="caution">
    <text evidence="8">The sequence shown here is derived from an EMBL/GenBank/DDBJ whole genome shotgun (WGS) entry which is preliminary data.</text>
</comment>
<evidence type="ECO:0000256" key="2">
    <source>
        <dbReference type="ARBA" id="ARBA00022723"/>
    </source>
</evidence>
<evidence type="ECO:0000256" key="4">
    <source>
        <dbReference type="ARBA" id="ARBA00022833"/>
    </source>
</evidence>
<name>A0A9D4VTJ2_PEA</name>
<evidence type="ECO:0000313" key="8">
    <source>
        <dbReference type="EMBL" id="KAI5389442.1"/>
    </source>
</evidence>
<keyword evidence="5" id="KW-0539">Nucleus</keyword>
<dbReference type="GO" id="GO:0008270">
    <property type="term" value="F:zinc ion binding"/>
    <property type="evidence" value="ECO:0007669"/>
    <property type="project" value="UniProtKB-KW"/>
</dbReference>
<proteinExistence type="predicted"/>
<keyword evidence="9" id="KW-1185">Reference proteome</keyword>
<dbReference type="Proteomes" id="UP001058974">
    <property type="component" value="Chromosome 7"/>
</dbReference>
<organism evidence="8 9">
    <name type="scientific">Pisum sativum</name>
    <name type="common">Garden pea</name>
    <name type="synonym">Lathyrus oleraceus</name>
    <dbReference type="NCBI Taxonomy" id="3888"/>
    <lineage>
        <taxon>Eukaryota</taxon>
        <taxon>Viridiplantae</taxon>
        <taxon>Streptophyta</taxon>
        <taxon>Embryophyta</taxon>
        <taxon>Tracheophyta</taxon>
        <taxon>Spermatophyta</taxon>
        <taxon>Magnoliopsida</taxon>
        <taxon>eudicotyledons</taxon>
        <taxon>Gunneridae</taxon>
        <taxon>Pentapetalae</taxon>
        <taxon>rosids</taxon>
        <taxon>fabids</taxon>
        <taxon>Fabales</taxon>
        <taxon>Fabaceae</taxon>
        <taxon>Papilionoideae</taxon>
        <taxon>50 kb inversion clade</taxon>
        <taxon>NPAAA clade</taxon>
        <taxon>Hologalegina</taxon>
        <taxon>IRL clade</taxon>
        <taxon>Fabeae</taxon>
        <taxon>Lathyrus</taxon>
    </lineage>
</organism>
<sequence length="371" mass="40419">MNMDAAGCKTDVVWCDMRLGLQGGWWLNHGSELVCLLIVMLLCSRITSLVQLVCTLVWEVASWSIWIDDSMREVALALQVHIDLRSQRKSIESMVMIWLHHLVWLLQYVFMAMSAGHGLMMMIKQGCKSTWLMQGKAMFMVKVCELLQGVSMASLQPLIWFPQPPAASIPPHVPYAHQPLFPVQNVRPPMPSTNSPAFQTQITPPGLPASTPSVPVSQPLFPVVGNNHTTAQSSPFSAAPLSSTVPSVTPVFSSNVPIDAHLGINSSVTSNYQAIGLQGGTTSNSHSYASGPNTGGPSIGPPPVISNKAPASQPATNEVYLVWDDEAVSMEERRMSLTKYQVHDESSQMSSIDAAIDKRILESRLAGRMAF</sequence>
<keyword evidence="7" id="KW-0812">Transmembrane</keyword>
<feature type="region of interest" description="Disordered" evidence="6">
    <location>
        <begin position="283"/>
        <end position="312"/>
    </location>
</feature>
<keyword evidence="2" id="KW-0479">Metal-binding</keyword>
<reference evidence="8 9" key="1">
    <citation type="journal article" date="2022" name="Nat. Genet.">
        <title>Improved pea reference genome and pan-genome highlight genomic features and evolutionary characteristics.</title>
        <authorList>
            <person name="Yang T."/>
            <person name="Liu R."/>
            <person name="Luo Y."/>
            <person name="Hu S."/>
            <person name="Wang D."/>
            <person name="Wang C."/>
            <person name="Pandey M.K."/>
            <person name="Ge S."/>
            <person name="Xu Q."/>
            <person name="Li N."/>
            <person name="Li G."/>
            <person name="Huang Y."/>
            <person name="Saxena R.K."/>
            <person name="Ji Y."/>
            <person name="Li M."/>
            <person name="Yan X."/>
            <person name="He Y."/>
            <person name="Liu Y."/>
            <person name="Wang X."/>
            <person name="Xiang C."/>
            <person name="Varshney R.K."/>
            <person name="Ding H."/>
            <person name="Gao S."/>
            <person name="Zong X."/>
        </authorList>
    </citation>
    <scope>NUCLEOTIDE SEQUENCE [LARGE SCALE GENOMIC DNA]</scope>
    <source>
        <strain evidence="8 9">cv. Zhongwan 6</strain>
    </source>
</reference>